<protein>
    <submittedName>
        <fullName evidence="1">Uncharacterized protein</fullName>
    </submittedName>
</protein>
<gene>
    <name evidence="1" type="ORF">DCE93_09765</name>
</gene>
<reference evidence="1 2" key="1">
    <citation type="submission" date="2018-04" db="EMBL/GenBank/DDBJ databases">
        <authorList>
            <person name="Li J."/>
        </authorList>
    </citation>
    <scope>NUCLEOTIDE SEQUENCE [LARGE SCALE GENOMIC DNA]</scope>
    <source>
        <strain evidence="2">30A</strain>
    </source>
</reference>
<dbReference type="EMBL" id="CP028913">
    <property type="protein sequence ID" value="AWB95914.1"/>
    <property type="molecule type" value="Genomic_DNA"/>
</dbReference>
<organism evidence="1 2">
    <name type="scientific">Agromyces badenianii</name>
    <dbReference type="NCBI Taxonomy" id="2080742"/>
    <lineage>
        <taxon>Bacteria</taxon>
        <taxon>Bacillati</taxon>
        <taxon>Actinomycetota</taxon>
        <taxon>Actinomycetes</taxon>
        <taxon>Micrococcales</taxon>
        <taxon>Microbacteriaceae</taxon>
        <taxon>Agromyces</taxon>
    </lineage>
</organism>
<proteinExistence type="predicted"/>
<dbReference type="Proteomes" id="UP000244729">
    <property type="component" value="Chromosome"/>
</dbReference>
<dbReference type="KEGG" id="agm:DCE93_09765"/>
<dbReference type="AlphaFoldDB" id="A0A2S0WXI4"/>
<evidence type="ECO:0000313" key="1">
    <source>
        <dbReference type="EMBL" id="AWB95914.1"/>
    </source>
</evidence>
<keyword evidence="2" id="KW-1185">Reference proteome</keyword>
<name>A0A2S0WXI4_9MICO</name>
<evidence type="ECO:0000313" key="2">
    <source>
        <dbReference type="Proteomes" id="UP000244729"/>
    </source>
</evidence>
<accession>A0A2S0WXI4</accession>
<sequence length="639" mass="65439">MFAAGRQLTWYTNPGGSFTSIRIGEVNAVRYHPNAACGTKDVRVQNKATAALYYYTPYTPNAAALNNLYGTGDACSAYGNRNFWRMYNDWFGSPTDTVRNNPIGNVELVEPKPGVFRVAGWAMDPDTSASLSIHVYVGSVSSAHPANLPRDDVAAAYGNGRLHGFDVSVPAQGEGNTSICVYAINVGPGGNLLLGCFPRTAKSGSPVGALTEVKTTTSGIQAIGWSLDPDTVEPSTIHIYVDSVSAAYTANAASTAIPGQYSEYGTKHGFSQTVPAAPGAHTVCVYGINSGPGGHVQLGCMQVVVPDPSGLSEKGRAPVGNLEVIKGGVGQVEVSGWAIDPDTAASIQVHVYVDSFSMAVVANGERPDLAAVYPANGTKHGFGATMPASPGTHTVCAYGINTAAGGNSLLGCRVVQVTAPIVEKGRVPIGYLEGVSVDATGVTASGWAIDPDTAASIQVHVYVDSFSVATTASLDRADVGAAYPGYGAAHGYSQQVPAAPGPHSVCAYGINTGPGGPALLGCTTVIVPGHYINDLGRAPFGGLEAAIAKPGAIDVGGWAIDPDTSAPIAVHVYVDSFSVGITANLARTDVGNVYPAYGPTHGFWTTVTTTAGTHNVCAYAINNGAGGNVLLGCTTVTVP</sequence>